<dbReference type="SUPFAM" id="SSF56112">
    <property type="entry name" value="Protein kinase-like (PK-like)"/>
    <property type="match status" value="1"/>
</dbReference>
<evidence type="ECO:0000313" key="3">
    <source>
        <dbReference type="Proteomes" id="UP000014803"/>
    </source>
</evidence>
<proteinExistence type="predicted"/>
<dbReference type="PROSITE" id="PS50011">
    <property type="entry name" value="PROTEIN_KINASE_DOM"/>
    <property type="match status" value="1"/>
</dbReference>
<dbReference type="Gene3D" id="1.10.510.10">
    <property type="entry name" value="Transferase(Phosphotransferase) domain 1"/>
    <property type="match status" value="1"/>
</dbReference>
<dbReference type="InterPro" id="IPR000719">
    <property type="entry name" value="Prot_kinase_dom"/>
</dbReference>
<reference evidence="2 3" key="1">
    <citation type="journal article" date="2013" name="Sci. Rep.">
        <title>Extraordinary expansion of a Sorangium cellulosum genome from an alkaline milieu.</title>
        <authorList>
            <person name="Han K."/>
            <person name="Li Z.F."/>
            <person name="Peng R."/>
            <person name="Zhu L.P."/>
            <person name="Zhou T."/>
            <person name="Wang L.G."/>
            <person name="Li S.G."/>
            <person name="Zhang X.B."/>
            <person name="Hu W."/>
            <person name="Wu Z.H."/>
            <person name="Qin N."/>
            <person name="Li Y.Z."/>
        </authorList>
    </citation>
    <scope>NUCLEOTIDE SEQUENCE [LARGE SCALE GENOMIC DNA]</scope>
    <source>
        <strain evidence="2 3">So0157-2</strain>
    </source>
</reference>
<organism evidence="2 3">
    <name type="scientific">Sorangium cellulosum So0157-2</name>
    <dbReference type="NCBI Taxonomy" id="1254432"/>
    <lineage>
        <taxon>Bacteria</taxon>
        <taxon>Pseudomonadati</taxon>
        <taxon>Myxococcota</taxon>
        <taxon>Polyangia</taxon>
        <taxon>Polyangiales</taxon>
        <taxon>Polyangiaceae</taxon>
        <taxon>Sorangium</taxon>
    </lineage>
</organism>
<dbReference type="EMBL" id="CP003969">
    <property type="protein sequence ID" value="AGP39642.1"/>
    <property type="molecule type" value="Genomic_DNA"/>
</dbReference>
<dbReference type="eggNOG" id="COG0515">
    <property type="taxonomic scope" value="Bacteria"/>
</dbReference>
<dbReference type="GO" id="GO:0004672">
    <property type="term" value="F:protein kinase activity"/>
    <property type="evidence" value="ECO:0007669"/>
    <property type="project" value="InterPro"/>
</dbReference>
<evidence type="ECO:0000259" key="1">
    <source>
        <dbReference type="PROSITE" id="PS50011"/>
    </source>
</evidence>
<dbReference type="PATRIC" id="fig|1254432.3.peg.8425"/>
<dbReference type="GO" id="GO:0007165">
    <property type="term" value="P:signal transduction"/>
    <property type="evidence" value="ECO:0007669"/>
    <property type="project" value="TreeGrafter"/>
</dbReference>
<dbReference type="AlphaFoldDB" id="S4Y2D0"/>
<dbReference type="KEGG" id="scu:SCE1572_37195"/>
<dbReference type="OrthoDB" id="5506682at2"/>
<dbReference type="HOGENOM" id="CLU_946293_0_0_7"/>
<dbReference type="Proteomes" id="UP000014803">
    <property type="component" value="Chromosome"/>
</dbReference>
<dbReference type="STRING" id="1254432.SCE1572_37195"/>
<sequence length="306" mass="31617">MPYPAPDGTELVEHLGAGATFDVALVRLGGPPPGPTLASTPVPTLGPTLVCKRLAPGALHAHAGRAAIVREAKALSLARHPALPALARVGADRHGPFLLESRREGASLRDVLDGWRGRGRRPPASLVAHVVRTAIETLAELQELEDAAGPIGFVHGDLGPDHVLLGPLGDIGLVDLGAARFRSMDPDLETADRGTLPFVAPEIARGESPPTARGDVYAMAATLVAFATGAPLTHAREQAAMLVEIGDSGLRLDALAAAGALSPGQRRALARALDRDPERRVESARALLDAFDAASPRAGDAASPRG</sequence>
<name>S4Y2D0_SORCE</name>
<accession>S4Y2D0</accession>
<dbReference type="Pfam" id="PF00069">
    <property type="entry name" value="Pkinase"/>
    <property type="match status" value="1"/>
</dbReference>
<dbReference type="GO" id="GO:0005524">
    <property type="term" value="F:ATP binding"/>
    <property type="evidence" value="ECO:0007669"/>
    <property type="project" value="InterPro"/>
</dbReference>
<dbReference type="RefSeq" id="WP_020739324.1">
    <property type="nucleotide sequence ID" value="NC_021658.1"/>
</dbReference>
<dbReference type="InterPro" id="IPR011009">
    <property type="entry name" value="Kinase-like_dom_sf"/>
</dbReference>
<dbReference type="PANTHER" id="PTHR48011">
    <property type="entry name" value="CCR4-NOT TRANSCRIPTIONAL COMPLEX SUBUNIT CAF120-RELATED"/>
    <property type="match status" value="1"/>
</dbReference>
<gene>
    <name evidence="2" type="ORF">SCE1572_37195</name>
</gene>
<protein>
    <recommendedName>
        <fullName evidence="1">Protein kinase domain-containing protein</fullName>
    </recommendedName>
</protein>
<feature type="domain" description="Protein kinase" evidence="1">
    <location>
        <begin position="9"/>
        <end position="292"/>
    </location>
</feature>
<evidence type="ECO:0000313" key="2">
    <source>
        <dbReference type="EMBL" id="AGP39642.1"/>
    </source>
</evidence>
<dbReference type="SMART" id="SM00220">
    <property type="entry name" value="S_TKc"/>
    <property type="match status" value="1"/>
</dbReference>
<dbReference type="PANTHER" id="PTHR48011:SF4">
    <property type="entry name" value="MITOGEN-ACTIVATED PROTEIN KINASE KINASE KINASE 19"/>
    <property type="match status" value="1"/>
</dbReference>
<dbReference type="InterPro" id="IPR052751">
    <property type="entry name" value="Plant_MAPKKK"/>
</dbReference>